<keyword evidence="1" id="KW-1133">Transmembrane helix</keyword>
<sequence length="125" mass="15085">MDILPVNFKILSFCGIWREAEDTHIFKHLISLLHGSMVVTIIFYFTLIQFIEVIVSHENLEDVTESLFMIFTYVALCFKCFNFLLRKEKLLILLNLLRERIYRPRNLMEAKILENYSRRGKEYFR</sequence>
<protein>
    <submittedName>
        <fullName evidence="2">Uncharacterized protein</fullName>
    </submittedName>
</protein>
<evidence type="ECO:0000256" key="1">
    <source>
        <dbReference type="SAM" id="Phobius"/>
    </source>
</evidence>
<dbReference type="AlphaFoldDB" id="A0ABD2ABJ1"/>
<evidence type="ECO:0000313" key="2">
    <source>
        <dbReference type="EMBL" id="KAL2717979.1"/>
    </source>
</evidence>
<proteinExistence type="predicted"/>
<accession>A0ABD2ABJ1</accession>
<keyword evidence="3" id="KW-1185">Reference proteome</keyword>
<keyword evidence="1" id="KW-0472">Membrane</keyword>
<dbReference type="Proteomes" id="UP001607302">
    <property type="component" value="Unassembled WGS sequence"/>
</dbReference>
<evidence type="ECO:0000313" key="3">
    <source>
        <dbReference type="Proteomes" id="UP001607302"/>
    </source>
</evidence>
<reference evidence="2 3" key="1">
    <citation type="journal article" date="2024" name="Ann. Entomol. Soc. Am.">
        <title>Genomic analyses of the southern and eastern yellowjacket wasps (Hymenoptera: Vespidae) reveal evolutionary signatures of social life.</title>
        <authorList>
            <person name="Catto M.A."/>
            <person name="Caine P.B."/>
            <person name="Orr S.E."/>
            <person name="Hunt B.G."/>
            <person name="Goodisman M.A.D."/>
        </authorList>
    </citation>
    <scope>NUCLEOTIDE SEQUENCE [LARGE SCALE GENOMIC DNA]</scope>
    <source>
        <strain evidence="2">233</strain>
        <tissue evidence="2">Head and thorax</tissue>
    </source>
</reference>
<feature type="transmembrane region" description="Helical" evidence="1">
    <location>
        <begin position="32"/>
        <end position="55"/>
    </location>
</feature>
<feature type="transmembrane region" description="Helical" evidence="1">
    <location>
        <begin position="67"/>
        <end position="85"/>
    </location>
</feature>
<keyword evidence="1" id="KW-0812">Transmembrane</keyword>
<organism evidence="2 3">
    <name type="scientific">Vespula squamosa</name>
    <name type="common">Southern yellow jacket</name>
    <name type="synonym">Wasp</name>
    <dbReference type="NCBI Taxonomy" id="30214"/>
    <lineage>
        <taxon>Eukaryota</taxon>
        <taxon>Metazoa</taxon>
        <taxon>Ecdysozoa</taxon>
        <taxon>Arthropoda</taxon>
        <taxon>Hexapoda</taxon>
        <taxon>Insecta</taxon>
        <taxon>Pterygota</taxon>
        <taxon>Neoptera</taxon>
        <taxon>Endopterygota</taxon>
        <taxon>Hymenoptera</taxon>
        <taxon>Apocrita</taxon>
        <taxon>Aculeata</taxon>
        <taxon>Vespoidea</taxon>
        <taxon>Vespidae</taxon>
        <taxon>Vespinae</taxon>
        <taxon>Vespula</taxon>
    </lineage>
</organism>
<comment type="caution">
    <text evidence="2">The sequence shown here is derived from an EMBL/GenBank/DDBJ whole genome shotgun (WGS) entry which is preliminary data.</text>
</comment>
<gene>
    <name evidence="2" type="ORF">V1478_011855</name>
</gene>
<dbReference type="EMBL" id="JAUDFV010000152">
    <property type="protein sequence ID" value="KAL2717979.1"/>
    <property type="molecule type" value="Genomic_DNA"/>
</dbReference>
<name>A0ABD2ABJ1_VESSQ</name>